<accession>A0ABP8NKB4</accession>
<keyword evidence="2 5" id="KW-0812">Transmembrane</keyword>
<evidence type="ECO:0000256" key="3">
    <source>
        <dbReference type="ARBA" id="ARBA00022989"/>
    </source>
</evidence>
<comment type="subcellular location">
    <subcellularLocation>
        <location evidence="1">Membrane</location>
        <topology evidence="1">Multi-pass membrane protein</topology>
    </subcellularLocation>
</comment>
<dbReference type="PANTHER" id="PTHR21016:SF25">
    <property type="entry name" value="TM2 DOMAIN-CONTAINING PROTEIN DDB_G0277895-RELATED"/>
    <property type="match status" value="1"/>
</dbReference>
<dbReference type="RefSeq" id="WP_345083272.1">
    <property type="nucleotide sequence ID" value="NZ_BAABFA010000015.1"/>
</dbReference>
<evidence type="ECO:0000256" key="1">
    <source>
        <dbReference type="ARBA" id="ARBA00004141"/>
    </source>
</evidence>
<proteinExistence type="predicted"/>
<gene>
    <name evidence="7" type="ORF">GCM10023093_22770</name>
</gene>
<reference evidence="8" key="1">
    <citation type="journal article" date="2019" name="Int. J. Syst. Evol. Microbiol.">
        <title>The Global Catalogue of Microorganisms (GCM) 10K type strain sequencing project: providing services to taxonomists for standard genome sequencing and annotation.</title>
        <authorList>
            <consortium name="The Broad Institute Genomics Platform"/>
            <consortium name="The Broad Institute Genome Sequencing Center for Infectious Disease"/>
            <person name="Wu L."/>
            <person name="Ma J."/>
        </authorList>
    </citation>
    <scope>NUCLEOTIDE SEQUENCE [LARGE SCALE GENOMIC DNA]</scope>
    <source>
        <strain evidence="8">JCM 32105</strain>
    </source>
</reference>
<evidence type="ECO:0000313" key="7">
    <source>
        <dbReference type="EMBL" id="GAA4467245.1"/>
    </source>
</evidence>
<dbReference type="EMBL" id="BAABFA010000015">
    <property type="protein sequence ID" value="GAA4467245.1"/>
    <property type="molecule type" value="Genomic_DNA"/>
</dbReference>
<feature type="domain" description="TM2" evidence="6">
    <location>
        <begin position="46"/>
        <end position="93"/>
    </location>
</feature>
<sequence>MEQQKIDMYLVTNAKYFESHLIPHISESLARMDDSRYIVLQSMGLKDPTTILIISILCGSLGIDRFMIGDTGMGIGKLLTCGGFGIWTIVDWFLIQGRTRELNFQKVQRVMM</sequence>
<keyword evidence="8" id="KW-1185">Reference proteome</keyword>
<evidence type="ECO:0000256" key="5">
    <source>
        <dbReference type="SAM" id="Phobius"/>
    </source>
</evidence>
<dbReference type="Pfam" id="PF05154">
    <property type="entry name" value="TM2"/>
    <property type="match status" value="1"/>
</dbReference>
<evidence type="ECO:0000256" key="4">
    <source>
        <dbReference type="ARBA" id="ARBA00023136"/>
    </source>
</evidence>
<dbReference type="Proteomes" id="UP001500067">
    <property type="component" value="Unassembled WGS sequence"/>
</dbReference>
<comment type="caution">
    <text evidence="7">The sequence shown here is derived from an EMBL/GenBank/DDBJ whole genome shotgun (WGS) entry which is preliminary data.</text>
</comment>
<protein>
    <recommendedName>
        <fullName evidence="6">TM2 domain-containing protein</fullName>
    </recommendedName>
</protein>
<feature type="transmembrane region" description="Helical" evidence="5">
    <location>
        <begin position="74"/>
        <end position="95"/>
    </location>
</feature>
<keyword evidence="3 5" id="KW-1133">Transmembrane helix</keyword>
<evidence type="ECO:0000256" key="2">
    <source>
        <dbReference type="ARBA" id="ARBA00022692"/>
    </source>
</evidence>
<name>A0ABP8NKB4_9BACT</name>
<evidence type="ECO:0000259" key="6">
    <source>
        <dbReference type="Pfam" id="PF05154"/>
    </source>
</evidence>
<feature type="transmembrane region" description="Helical" evidence="5">
    <location>
        <begin position="50"/>
        <end position="68"/>
    </location>
</feature>
<evidence type="ECO:0000313" key="8">
    <source>
        <dbReference type="Proteomes" id="UP001500067"/>
    </source>
</evidence>
<dbReference type="PANTHER" id="PTHR21016">
    <property type="entry name" value="BETA-AMYLOID BINDING PROTEIN-RELATED"/>
    <property type="match status" value="1"/>
</dbReference>
<keyword evidence="4 5" id="KW-0472">Membrane</keyword>
<dbReference type="InterPro" id="IPR007829">
    <property type="entry name" value="TM2"/>
</dbReference>
<dbReference type="InterPro" id="IPR050932">
    <property type="entry name" value="TM2D1-3-like"/>
</dbReference>
<organism evidence="7 8">
    <name type="scientific">Nemorincola caseinilytica</name>
    <dbReference type="NCBI Taxonomy" id="2054315"/>
    <lineage>
        <taxon>Bacteria</taxon>
        <taxon>Pseudomonadati</taxon>
        <taxon>Bacteroidota</taxon>
        <taxon>Chitinophagia</taxon>
        <taxon>Chitinophagales</taxon>
        <taxon>Chitinophagaceae</taxon>
        <taxon>Nemorincola</taxon>
    </lineage>
</organism>